<reference evidence="1 2" key="1">
    <citation type="submission" date="2018-06" db="EMBL/GenBank/DDBJ databases">
        <title>Comparative genomics reveals the genomic features of Rhizophagus irregularis, R. cerebriforme, R. diaphanum and Gigaspora rosea, and their symbiotic lifestyle signature.</title>
        <authorList>
            <person name="Morin E."/>
            <person name="San Clemente H."/>
            <person name="Chen E.C.H."/>
            <person name="De La Providencia I."/>
            <person name="Hainaut M."/>
            <person name="Kuo A."/>
            <person name="Kohler A."/>
            <person name="Murat C."/>
            <person name="Tang N."/>
            <person name="Roy S."/>
            <person name="Loubradou J."/>
            <person name="Henrissat B."/>
            <person name="Grigoriev I.V."/>
            <person name="Corradi N."/>
            <person name="Roux C."/>
            <person name="Martin F.M."/>
        </authorList>
    </citation>
    <scope>NUCLEOTIDE SEQUENCE [LARGE SCALE GENOMIC DNA]</scope>
    <source>
        <strain evidence="1 2">DAOM 227022</strain>
    </source>
</reference>
<sequence length="480" mass="56618">MTNIEIAYKIDGYIRPKSGSGSNTMYCRSKSAAYFLFDFATTSNWYIHTNTTRGFEKCNNSSPYTVISGTKHPNLKFKISKCLTFFFQHQDYIPSRIKRKYFLRLRTLLLNQHAAMTQRFNLESSSNKRTNTFIRFSYKGYISYFGFFHKCSRDPCQLPCNYVLSNHRSFCHLHKKEEIFTPPPPPRPVCPSPLLSNDSSKDFHVFHNVNRNKIIHCKRMNTYYIKQVWFDLLSNKVQTYSSQLWWQVLNKKQQKRVLRFTNTSYYRSRHYNPRDCMHTVTINSRLSLASFTPISLSRLKKQVYIDPSLPGAIGISLSQYKRHMSRNVSSLELLKRLANHNHSPDYFLGYAHEGLDTELDISSYNEYLQQLYLRSCAPPPLQSMDFKREYLRADLNNFILSTDGQTQYPLPPSNINNLDRSDLCLFYTRKRIQAKSFIELRKFLDQILWPDNPNPTQKISWNDIKSHYHSLDPTFQPFQP</sequence>
<dbReference type="Proteomes" id="UP000265703">
    <property type="component" value="Unassembled WGS sequence"/>
</dbReference>
<organism evidence="1 2">
    <name type="scientific">Glomus cerebriforme</name>
    <dbReference type="NCBI Taxonomy" id="658196"/>
    <lineage>
        <taxon>Eukaryota</taxon>
        <taxon>Fungi</taxon>
        <taxon>Fungi incertae sedis</taxon>
        <taxon>Mucoromycota</taxon>
        <taxon>Glomeromycotina</taxon>
        <taxon>Glomeromycetes</taxon>
        <taxon>Glomerales</taxon>
        <taxon>Glomeraceae</taxon>
        <taxon>Glomus</taxon>
    </lineage>
</organism>
<gene>
    <name evidence="1" type="ORF">C1645_830388</name>
</gene>
<evidence type="ECO:0000313" key="2">
    <source>
        <dbReference type="Proteomes" id="UP000265703"/>
    </source>
</evidence>
<name>A0A397SM65_9GLOM</name>
<dbReference type="OrthoDB" id="2440711at2759"/>
<protein>
    <submittedName>
        <fullName evidence="1">Uncharacterized protein</fullName>
    </submittedName>
</protein>
<comment type="caution">
    <text evidence="1">The sequence shown here is derived from an EMBL/GenBank/DDBJ whole genome shotgun (WGS) entry which is preliminary data.</text>
</comment>
<accession>A0A397SM65</accession>
<keyword evidence="2" id="KW-1185">Reference proteome</keyword>
<dbReference type="AlphaFoldDB" id="A0A397SM65"/>
<dbReference type="EMBL" id="QKYT01000409">
    <property type="protein sequence ID" value="RIA85706.1"/>
    <property type="molecule type" value="Genomic_DNA"/>
</dbReference>
<feature type="non-terminal residue" evidence="1">
    <location>
        <position position="480"/>
    </location>
</feature>
<evidence type="ECO:0000313" key="1">
    <source>
        <dbReference type="EMBL" id="RIA85706.1"/>
    </source>
</evidence>
<proteinExistence type="predicted"/>